<organism evidence="1 2">
    <name type="scientific">Priestia megaterium (strain ATCC 14581 / DSM 32 / CCUG 1817 / JCM 2506 / NBRC 15308 / NCIMB 9376 / NCTC 10342 / NRRL B-14308 / VKM B-512 / Ford 19)</name>
    <name type="common">Bacillus megaterium</name>
    <dbReference type="NCBI Taxonomy" id="1348623"/>
    <lineage>
        <taxon>Bacteria</taxon>
        <taxon>Bacillati</taxon>
        <taxon>Bacillota</taxon>
        <taxon>Bacilli</taxon>
        <taxon>Bacillales</taxon>
        <taxon>Bacillaceae</taxon>
        <taxon>Priestia</taxon>
    </lineage>
</organism>
<sequence>MLFDSTKINLGKLNVRSADQASSISIGNTSKVTRYVTSKKNQAFGQQHADQCFTTGSAYKIVDNDYVDAFATKNDK</sequence>
<evidence type="ECO:0000313" key="2">
    <source>
        <dbReference type="Proteomes" id="UP000031829"/>
    </source>
</evidence>
<name>A0A0B6AG16_PRIM2</name>
<evidence type="ECO:0000313" key="1">
    <source>
        <dbReference type="EMBL" id="AJI22436.1"/>
    </source>
</evidence>
<gene>
    <name evidence="1" type="ORF">BG04_5025</name>
</gene>
<dbReference type="EMBL" id="CP009920">
    <property type="protein sequence ID" value="AJI22436.1"/>
    <property type="molecule type" value="Genomic_DNA"/>
</dbReference>
<proteinExistence type="predicted"/>
<dbReference type="GeneID" id="93642992"/>
<dbReference type="AlphaFoldDB" id="A0A0B6AG16"/>
<dbReference type="RefSeq" id="WP_034651616.1">
    <property type="nucleotide sequence ID" value="NZ_BCVB01000010.1"/>
</dbReference>
<protein>
    <submittedName>
        <fullName evidence="1">Uncharacterized protein</fullName>
    </submittedName>
</protein>
<dbReference type="KEGG" id="bmeg:BG04_5025"/>
<reference evidence="1 2" key="1">
    <citation type="journal article" date="2015" name="Genome Announc.">
        <title>Complete genome sequences for 35 biothreat assay-relevant bacillus species.</title>
        <authorList>
            <person name="Johnson S.L."/>
            <person name="Daligault H.E."/>
            <person name="Davenport K.W."/>
            <person name="Jaissle J."/>
            <person name="Frey K.G."/>
            <person name="Ladner J.T."/>
            <person name="Broomall S.M."/>
            <person name="Bishop-Lilly K.A."/>
            <person name="Bruce D.C."/>
            <person name="Gibbons H.S."/>
            <person name="Coyne S.R."/>
            <person name="Lo C.C."/>
            <person name="Meincke L."/>
            <person name="Munk A.C."/>
            <person name="Koroleva G.I."/>
            <person name="Rosenzweig C.N."/>
            <person name="Palacios G.F."/>
            <person name="Redden C.L."/>
            <person name="Minogue T.D."/>
            <person name="Chain P.S."/>
        </authorList>
    </citation>
    <scope>NUCLEOTIDE SEQUENCE [LARGE SCALE GENOMIC DNA]</scope>
    <source>
        <strain evidence="2">ATCC 14581 / DSM 32 / JCM 2506 / NBRC 15308 / NCIMB 9376 / NCTC 10342 / NRRL B-14308 / VKM B-512</strain>
    </source>
</reference>
<dbReference type="Proteomes" id="UP000031829">
    <property type="component" value="Chromosome"/>
</dbReference>
<accession>A0A0B6AG16</accession>
<dbReference type="HOGENOM" id="CLU_2646969_0_0_9"/>